<dbReference type="EMBL" id="JACBZR010000001">
    <property type="protein sequence ID" value="NYI78374.1"/>
    <property type="molecule type" value="Genomic_DNA"/>
</dbReference>
<evidence type="ECO:0000313" key="4">
    <source>
        <dbReference type="Proteomes" id="UP000564496"/>
    </source>
</evidence>
<dbReference type="PROSITE" id="PS00166">
    <property type="entry name" value="ENOYL_COA_HYDRATASE"/>
    <property type="match status" value="1"/>
</dbReference>
<dbReference type="PANTHER" id="PTHR11941">
    <property type="entry name" value="ENOYL-COA HYDRATASE-RELATED"/>
    <property type="match status" value="1"/>
</dbReference>
<sequence length="257" mass="26977">MTRVLVTDDGPVRTITLNAPDRLNALDLGLLADLRTAIADTAATDTVGAVVVTGAGRGFCAGADLNEMFGDLDRPTEEIRDHLRGVYASFLGLRDLAVPTLAAVQGTAIGAGLNIALACDLIVAGPRARFGPTFTQIGLHPGGGCTWMLVERVGRSRALSLLLDGAIIDASRAREIGLSDLDAEDPLTTAHALAATYASRAGLSRAVKRSVDGATRADFEESIATEAWAQAESTRDEAFRAYLADFAEKRPGKDASR</sequence>
<dbReference type="CDD" id="cd06558">
    <property type="entry name" value="crotonase-like"/>
    <property type="match status" value="1"/>
</dbReference>
<evidence type="ECO:0000313" key="3">
    <source>
        <dbReference type="EMBL" id="NYI78374.1"/>
    </source>
</evidence>
<dbReference type="GO" id="GO:0006635">
    <property type="term" value="P:fatty acid beta-oxidation"/>
    <property type="evidence" value="ECO:0007669"/>
    <property type="project" value="TreeGrafter"/>
</dbReference>
<dbReference type="InterPro" id="IPR029045">
    <property type="entry name" value="ClpP/crotonase-like_dom_sf"/>
</dbReference>
<organism evidence="3 4">
    <name type="scientific">Nocardioides panzhihuensis</name>
    <dbReference type="NCBI Taxonomy" id="860243"/>
    <lineage>
        <taxon>Bacteria</taxon>
        <taxon>Bacillati</taxon>
        <taxon>Actinomycetota</taxon>
        <taxon>Actinomycetes</taxon>
        <taxon>Propionibacteriales</taxon>
        <taxon>Nocardioidaceae</taxon>
        <taxon>Nocardioides</taxon>
    </lineage>
</organism>
<dbReference type="AlphaFoldDB" id="A0A7Z0DMJ4"/>
<reference evidence="3 4" key="1">
    <citation type="submission" date="2020-07" db="EMBL/GenBank/DDBJ databases">
        <title>Sequencing the genomes of 1000 actinobacteria strains.</title>
        <authorList>
            <person name="Klenk H.-P."/>
        </authorList>
    </citation>
    <scope>NUCLEOTIDE SEQUENCE [LARGE SCALE GENOMIC DNA]</scope>
    <source>
        <strain evidence="3 4">DSM 26487</strain>
    </source>
</reference>
<comment type="similarity">
    <text evidence="1 2">Belongs to the enoyl-CoA hydratase/isomerase family.</text>
</comment>
<evidence type="ECO:0000256" key="1">
    <source>
        <dbReference type="ARBA" id="ARBA00005254"/>
    </source>
</evidence>
<dbReference type="Pfam" id="PF00378">
    <property type="entry name" value="ECH_1"/>
    <property type="match status" value="1"/>
</dbReference>
<dbReference type="Proteomes" id="UP000564496">
    <property type="component" value="Unassembled WGS sequence"/>
</dbReference>
<keyword evidence="4" id="KW-1185">Reference proteome</keyword>
<comment type="caution">
    <text evidence="3">The sequence shown here is derived from an EMBL/GenBank/DDBJ whole genome shotgun (WGS) entry which is preliminary data.</text>
</comment>
<name>A0A7Z0DMJ4_9ACTN</name>
<dbReference type="SUPFAM" id="SSF52096">
    <property type="entry name" value="ClpP/crotonase"/>
    <property type="match status" value="1"/>
</dbReference>
<proteinExistence type="inferred from homology"/>
<evidence type="ECO:0000256" key="2">
    <source>
        <dbReference type="RuleBase" id="RU003707"/>
    </source>
</evidence>
<dbReference type="RefSeq" id="WP_179658708.1">
    <property type="nucleotide sequence ID" value="NZ_JACBZR010000001.1"/>
</dbReference>
<dbReference type="InterPro" id="IPR018376">
    <property type="entry name" value="Enoyl-CoA_hyd/isom_CS"/>
</dbReference>
<dbReference type="InterPro" id="IPR001753">
    <property type="entry name" value="Enoyl-CoA_hydra/iso"/>
</dbReference>
<dbReference type="PANTHER" id="PTHR11941:SF54">
    <property type="entry name" value="ENOYL-COA HYDRATASE, MITOCHONDRIAL"/>
    <property type="match status" value="1"/>
</dbReference>
<accession>A0A7Z0DMJ4</accession>
<keyword evidence="3" id="KW-0456">Lyase</keyword>
<protein>
    <submittedName>
        <fullName evidence="3">Enoyl-CoA hydratase</fullName>
        <ecNumber evidence="3">4.2.1.17</ecNumber>
    </submittedName>
</protein>
<dbReference type="Gene3D" id="3.90.226.10">
    <property type="entry name" value="2-enoyl-CoA Hydratase, Chain A, domain 1"/>
    <property type="match status" value="1"/>
</dbReference>
<gene>
    <name evidence="3" type="ORF">BJ988_003022</name>
</gene>
<dbReference type="EC" id="4.2.1.17" evidence="3"/>
<dbReference type="GO" id="GO:0004300">
    <property type="term" value="F:enoyl-CoA hydratase activity"/>
    <property type="evidence" value="ECO:0007669"/>
    <property type="project" value="UniProtKB-EC"/>
</dbReference>